<reference evidence="3 4" key="1">
    <citation type="journal article" date="2018" name="Nat. Ecol. Evol.">
        <title>Genomic signatures of mitonuclear coevolution across populations of Tigriopus californicus.</title>
        <authorList>
            <person name="Barreto F.S."/>
            <person name="Watson E.T."/>
            <person name="Lima T.G."/>
            <person name="Willett C.S."/>
            <person name="Edmands S."/>
            <person name="Li W."/>
            <person name="Burton R.S."/>
        </authorList>
    </citation>
    <scope>NUCLEOTIDE SEQUENCE [LARGE SCALE GENOMIC DNA]</scope>
    <source>
        <strain evidence="3 4">San Diego</strain>
    </source>
</reference>
<evidence type="ECO:0000256" key="1">
    <source>
        <dbReference type="SAM" id="MobiDB-lite"/>
    </source>
</evidence>
<dbReference type="EMBL" id="VCGU01000010">
    <property type="protein sequence ID" value="TRY68704.1"/>
    <property type="molecule type" value="Genomic_DNA"/>
</dbReference>
<name>A0A553NTE3_TIGCA</name>
<keyword evidence="4" id="KW-1185">Reference proteome</keyword>
<feature type="chain" id="PRO_5021975239" description="Secreted protein" evidence="2">
    <location>
        <begin position="28"/>
        <end position="77"/>
    </location>
</feature>
<protein>
    <recommendedName>
        <fullName evidence="5">Secreted protein</fullName>
    </recommendedName>
</protein>
<evidence type="ECO:0000256" key="2">
    <source>
        <dbReference type="SAM" id="SignalP"/>
    </source>
</evidence>
<feature type="region of interest" description="Disordered" evidence="1">
    <location>
        <begin position="58"/>
        <end position="77"/>
    </location>
</feature>
<evidence type="ECO:0000313" key="3">
    <source>
        <dbReference type="EMBL" id="TRY68704.1"/>
    </source>
</evidence>
<accession>A0A553NTE3</accession>
<dbReference type="AlphaFoldDB" id="A0A553NTE3"/>
<dbReference type="Proteomes" id="UP000318571">
    <property type="component" value="Chromosome 1"/>
</dbReference>
<comment type="caution">
    <text evidence="3">The sequence shown here is derived from an EMBL/GenBank/DDBJ whole genome shotgun (WGS) entry which is preliminary data.</text>
</comment>
<feature type="signal peptide" evidence="2">
    <location>
        <begin position="1"/>
        <end position="27"/>
    </location>
</feature>
<sequence>MSPAVAFLQFGVLLILGGASLVTSIEAATNDRDLSTLRSHFSIVCDAVRVAGAVDGDVSPTPAPITTTQAPQIPDPA</sequence>
<evidence type="ECO:0000313" key="4">
    <source>
        <dbReference type="Proteomes" id="UP000318571"/>
    </source>
</evidence>
<proteinExistence type="predicted"/>
<keyword evidence="2" id="KW-0732">Signal</keyword>
<evidence type="ECO:0008006" key="5">
    <source>
        <dbReference type="Google" id="ProtNLM"/>
    </source>
</evidence>
<gene>
    <name evidence="3" type="ORF">TCAL_02458</name>
</gene>
<organism evidence="3 4">
    <name type="scientific">Tigriopus californicus</name>
    <name type="common">Marine copepod</name>
    <dbReference type="NCBI Taxonomy" id="6832"/>
    <lineage>
        <taxon>Eukaryota</taxon>
        <taxon>Metazoa</taxon>
        <taxon>Ecdysozoa</taxon>
        <taxon>Arthropoda</taxon>
        <taxon>Crustacea</taxon>
        <taxon>Multicrustacea</taxon>
        <taxon>Hexanauplia</taxon>
        <taxon>Copepoda</taxon>
        <taxon>Harpacticoida</taxon>
        <taxon>Harpacticidae</taxon>
        <taxon>Tigriopus</taxon>
    </lineage>
</organism>